<dbReference type="InterPro" id="IPR014782">
    <property type="entry name" value="Peptidase_M1_dom"/>
</dbReference>
<dbReference type="CDD" id="cd09604">
    <property type="entry name" value="M1_APN_like"/>
    <property type="match status" value="1"/>
</dbReference>
<evidence type="ECO:0000259" key="2">
    <source>
        <dbReference type="Pfam" id="PF01433"/>
    </source>
</evidence>
<dbReference type="Pfam" id="PF01433">
    <property type="entry name" value="Peptidase_M1"/>
    <property type="match status" value="1"/>
</dbReference>
<proteinExistence type="predicted"/>
<feature type="chain" id="PRO_5011468576" description="Peptidase M1 membrane alanine aminopeptidase domain-containing protein" evidence="1">
    <location>
        <begin position="21"/>
        <end position="628"/>
    </location>
</feature>
<dbReference type="SUPFAM" id="SSF55486">
    <property type="entry name" value="Metalloproteases ('zincins'), catalytic domain"/>
    <property type="match status" value="1"/>
</dbReference>
<gene>
    <name evidence="3" type="ORF">SAMN04488505_105281</name>
</gene>
<dbReference type="GO" id="GO:0008237">
    <property type="term" value="F:metallopeptidase activity"/>
    <property type="evidence" value="ECO:0007669"/>
    <property type="project" value="InterPro"/>
</dbReference>
<evidence type="ECO:0000313" key="4">
    <source>
        <dbReference type="Proteomes" id="UP000198984"/>
    </source>
</evidence>
<dbReference type="GO" id="GO:0008270">
    <property type="term" value="F:zinc ion binding"/>
    <property type="evidence" value="ECO:0007669"/>
    <property type="project" value="InterPro"/>
</dbReference>
<keyword evidence="4" id="KW-1185">Reference proteome</keyword>
<dbReference type="OrthoDB" id="9814383at2"/>
<dbReference type="STRING" id="573321.SAMN04488505_105281"/>
<dbReference type="Gene3D" id="1.10.390.10">
    <property type="entry name" value="Neutral Protease Domain 2"/>
    <property type="match status" value="1"/>
</dbReference>
<protein>
    <recommendedName>
        <fullName evidence="2">Peptidase M1 membrane alanine aminopeptidase domain-containing protein</fullName>
    </recommendedName>
</protein>
<dbReference type="InterPro" id="IPR027268">
    <property type="entry name" value="Peptidase_M4/M1_CTD_sf"/>
</dbReference>
<dbReference type="EMBL" id="FOBB01000005">
    <property type="protein sequence ID" value="SEM64475.1"/>
    <property type="molecule type" value="Genomic_DNA"/>
</dbReference>
<dbReference type="AlphaFoldDB" id="A0A1H8A154"/>
<dbReference type="Proteomes" id="UP000198984">
    <property type="component" value="Unassembled WGS sequence"/>
</dbReference>
<name>A0A1H8A154_9BACT</name>
<keyword evidence="1" id="KW-0732">Signal</keyword>
<evidence type="ECO:0000256" key="1">
    <source>
        <dbReference type="SAM" id="SignalP"/>
    </source>
</evidence>
<reference evidence="3 4" key="1">
    <citation type="submission" date="2016-10" db="EMBL/GenBank/DDBJ databases">
        <authorList>
            <person name="de Groot N.N."/>
        </authorList>
    </citation>
    <scope>NUCLEOTIDE SEQUENCE [LARGE SCALE GENOMIC DNA]</scope>
    <source>
        <strain evidence="3 4">DSM 21039</strain>
    </source>
</reference>
<feature type="signal peptide" evidence="1">
    <location>
        <begin position="1"/>
        <end position="20"/>
    </location>
</feature>
<accession>A0A1H8A154</accession>
<sequence>MFRYTLLLMLAVAGSFYVNAQSLYMPRDITQAFKKGTRAMDGQPGKNYWQNHARYNINITALPPDRTIRGKEEITYVNNSPDTLEHMVIKLLLNIHKPGAPRLGGTPADYLTEGVKIDGFSVNGQTRRWRESNGYFTWQPILLQEPLLPNDSVKLTFDWHYQVSKVSNREGMIDSTTYFLAYFYPRVAVYDDYNGWDQMTFNDALEFYNDFNDYTVTINVPKNYIVGGTGTLQQPEKLLQPAFAQKLQASQTSDEVIHIATLQDLQAKNVTAQNEMNSWQFKATNIPDMAFGISDHFVWDAASVVVDDATKRRASVQAMYNDTAADFHHMVSFERHALSWLSRKWPGVPYPYEKMTVFQGYADMEYPMMANDGATNDTTFTKFVAEHEIAHTYMPFYMGINETRYGFMDEGWATTFELLIGREDQGTEKAEALYKQFRVDNWIHDASSEQDLPIITPGDILGGAGLGNNEYGKPSLGYLAMKDMLGDDLFKKCLHAFMERWHGKHPLPWDFFNTYNNVSGKNLNWFWANWFFSNYYIDLAVKQLAANAQGYTLHIKNIGGMATPFDVKITYTDGSTETLHQTSRVWEASQKETQVHITTKKKIQSLVLDGGIFMDADTDNNVWPLPKD</sequence>
<dbReference type="RefSeq" id="WP_089916750.1">
    <property type="nucleotide sequence ID" value="NZ_FOBB01000005.1"/>
</dbReference>
<organism evidence="3 4">
    <name type="scientific">Chitinophaga rupis</name>
    <dbReference type="NCBI Taxonomy" id="573321"/>
    <lineage>
        <taxon>Bacteria</taxon>
        <taxon>Pseudomonadati</taxon>
        <taxon>Bacteroidota</taxon>
        <taxon>Chitinophagia</taxon>
        <taxon>Chitinophagales</taxon>
        <taxon>Chitinophagaceae</taxon>
        <taxon>Chitinophaga</taxon>
    </lineage>
</organism>
<feature type="domain" description="Peptidase M1 membrane alanine aminopeptidase" evidence="2">
    <location>
        <begin position="375"/>
        <end position="530"/>
    </location>
</feature>
<evidence type="ECO:0000313" key="3">
    <source>
        <dbReference type="EMBL" id="SEM64475.1"/>
    </source>
</evidence>